<comment type="caution">
    <text evidence="2">The sequence shown here is derived from an EMBL/GenBank/DDBJ whole genome shotgun (WGS) entry which is preliminary data.</text>
</comment>
<evidence type="ECO:0000256" key="1">
    <source>
        <dbReference type="SAM" id="MobiDB-lite"/>
    </source>
</evidence>
<protein>
    <submittedName>
        <fullName evidence="2">Uncharacterized protein</fullName>
    </submittedName>
</protein>
<reference evidence="2" key="1">
    <citation type="journal article" date="2023" name="G3 (Bethesda)">
        <title>A reference genome for the long-term kleptoplast-retaining sea slug Elysia crispata morphotype clarki.</title>
        <authorList>
            <person name="Eastman K.E."/>
            <person name="Pendleton A.L."/>
            <person name="Shaikh M.A."/>
            <person name="Suttiyut T."/>
            <person name="Ogas R."/>
            <person name="Tomko P."/>
            <person name="Gavelis G."/>
            <person name="Widhalm J.R."/>
            <person name="Wisecaver J.H."/>
        </authorList>
    </citation>
    <scope>NUCLEOTIDE SEQUENCE</scope>
    <source>
        <strain evidence="2">ECLA1</strain>
    </source>
</reference>
<dbReference type="AlphaFoldDB" id="A0AAE0ZR68"/>
<dbReference type="EMBL" id="JAWDGP010003469">
    <property type="protein sequence ID" value="KAK3774095.1"/>
    <property type="molecule type" value="Genomic_DNA"/>
</dbReference>
<feature type="region of interest" description="Disordered" evidence="1">
    <location>
        <begin position="1"/>
        <end position="23"/>
    </location>
</feature>
<sequence>MGEKRTKWNPRGERGAGLGEQTFADNNPSIPLYRGAALGTKVNKVASEDPIWSFCHKPSLWFSCQASEIGSGQKQDFHGWGSLGEAVRTGE</sequence>
<keyword evidence="3" id="KW-1185">Reference proteome</keyword>
<name>A0AAE0ZR68_9GAST</name>
<accession>A0AAE0ZR68</accession>
<proteinExistence type="predicted"/>
<organism evidence="2 3">
    <name type="scientific">Elysia crispata</name>
    <name type="common">lettuce slug</name>
    <dbReference type="NCBI Taxonomy" id="231223"/>
    <lineage>
        <taxon>Eukaryota</taxon>
        <taxon>Metazoa</taxon>
        <taxon>Spiralia</taxon>
        <taxon>Lophotrochozoa</taxon>
        <taxon>Mollusca</taxon>
        <taxon>Gastropoda</taxon>
        <taxon>Heterobranchia</taxon>
        <taxon>Euthyneura</taxon>
        <taxon>Panpulmonata</taxon>
        <taxon>Sacoglossa</taxon>
        <taxon>Placobranchoidea</taxon>
        <taxon>Plakobranchidae</taxon>
        <taxon>Elysia</taxon>
    </lineage>
</organism>
<gene>
    <name evidence="2" type="ORF">RRG08_030177</name>
</gene>
<evidence type="ECO:0000313" key="2">
    <source>
        <dbReference type="EMBL" id="KAK3774095.1"/>
    </source>
</evidence>
<evidence type="ECO:0000313" key="3">
    <source>
        <dbReference type="Proteomes" id="UP001283361"/>
    </source>
</evidence>
<dbReference type="Proteomes" id="UP001283361">
    <property type="component" value="Unassembled WGS sequence"/>
</dbReference>
<feature type="compositionally biased region" description="Basic and acidic residues" evidence="1">
    <location>
        <begin position="1"/>
        <end position="14"/>
    </location>
</feature>